<name>A0A7X0STD8_9BACL</name>
<dbReference type="AlphaFoldDB" id="A0A7X0STD8"/>
<proteinExistence type="inferred from homology"/>
<evidence type="ECO:0000259" key="7">
    <source>
        <dbReference type="Pfam" id="PF07005"/>
    </source>
</evidence>
<dbReference type="Gene3D" id="3.40.980.20">
    <property type="entry name" value="Four-carbon acid sugar kinase, nucleotide binding domain"/>
    <property type="match status" value="1"/>
</dbReference>
<accession>A0A7X0STD8</accession>
<evidence type="ECO:0000256" key="6">
    <source>
        <dbReference type="ARBA" id="ARBA00023277"/>
    </source>
</evidence>
<dbReference type="GO" id="GO:0005524">
    <property type="term" value="F:ATP binding"/>
    <property type="evidence" value="ECO:0007669"/>
    <property type="project" value="UniProtKB-KW"/>
</dbReference>
<protein>
    <submittedName>
        <fullName evidence="9">Four-carbon acid sugar kinase family protein</fullName>
    </submittedName>
</protein>
<keyword evidence="10" id="KW-1185">Reference proteome</keyword>
<dbReference type="RefSeq" id="WP_185133446.1">
    <property type="nucleotide sequence ID" value="NZ_JACJVO010000056.1"/>
</dbReference>
<dbReference type="Pfam" id="PF07005">
    <property type="entry name" value="SBD_N"/>
    <property type="match status" value="1"/>
</dbReference>
<reference evidence="9 10" key="1">
    <citation type="submission" date="2020-08" db="EMBL/GenBank/DDBJ databases">
        <title>Cohnella phylogeny.</title>
        <authorList>
            <person name="Dunlap C."/>
        </authorList>
    </citation>
    <scope>NUCLEOTIDE SEQUENCE [LARGE SCALE GENOMIC DNA]</scope>
    <source>
        <strain evidence="9 10">CBP 2801</strain>
    </source>
</reference>
<keyword evidence="3" id="KW-0547">Nucleotide-binding</keyword>
<evidence type="ECO:0000313" key="10">
    <source>
        <dbReference type="Proteomes" id="UP000564644"/>
    </source>
</evidence>
<feature type="domain" description="Four-carbon acid sugar kinase nucleotide binding" evidence="8">
    <location>
        <begin position="250"/>
        <end position="416"/>
    </location>
</feature>
<dbReference type="Proteomes" id="UP000564644">
    <property type="component" value="Unassembled WGS sequence"/>
</dbReference>
<dbReference type="Gene3D" id="3.40.50.10840">
    <property type="entry name" value="Putative sugar-binding, N-terminal domain"/>
    <property type="match status" value="1"/>
</dbReference>
<evidence type="ECO:0000256" key="5">
    <source>
        <dbReference type="ARBA" id="ARBA00022840"/>
    </source>
</evidence>
<feature type="domain" description="Four-carbon acid sugar kinase N-terminal" evidence="7">
    <location>
        <begin position="2"/>
        <end position="223"/>
    </location>
</feature>
<dbReference type="InterPro" id="IPR010737">
    <property type="entry name" value="4-carb_acid_sugar_kinase_N"/>
</dbReference>
<dbReference type="GO" id="GO:0016301">
    <property type="term" value="F:kinase activity"/>
    <property type="evidence" value="ECO:0007669"/>
    <property type="project" value="UniProtKB-KW"/>
</dbReference>
<keyword evidence="5" id="KW-0067">ATP-binding</keyword>
<dbReference type="InterPro" id="IPR037051">
    <property type="entry name" value="4-carb_acid_sugar_kinase_N_sf"/>
</dbReference>
<keyword evidence="2" id="KW-0808">Transferase</keyword>
<organism evidence="9 10">
    <name type="scientific">Cohnella zeiphila</name>
    <dbReference type="NCBI Taxonomy" id="2761120"/>
    <lineage>
        <taxon>Bacteria</taxon>
        <taxon>Bacillati</taxon>
        <taxon>Bacillota</taxon>
        <taxon>Bacilli</taxon>
        <taxon>Bacillales</taxon>
        <taxon>Paenibacillaceae</taxon>
        <taxon>Cohnella</taxon>
    </lineage>
</organism>
<keyword evidence="4 9" id="KW-0418">Kinase</keyword>
<dbReference type="Pfam" id="PF17042">
    <property type="entry name" value="NBD_C"/>
    <property type="match status" value="1"/>
</dbReference>
<comment type="caution">
    <text evidence="9">The sequence shown here is derived from an EMBL/GenBank/DDBJ whole genome shotgun (WGS) entry which is preliminary data.</text>
</comment>
<sequence>MIGIVADDITGANDIGIMYAKAGLSTDVYPLEALDDAAPGHPQALVVDTNSRLDSPEEAYRKVRAATLALRDAGCRRFLNKSCSVFRGNVGAEFDAMLDALDASFMVIVLGFPKNGRTTLDGIHYVRGVPLEQSEFRHDPVHPMTESNLIGILQSQTKRTVDGIPIGIVEQGAEALRAEIERKRSVCQYLILDVRDQDSLRIIAEAVREEPLLGGSSALSEELALLLPKPTAESGEPGLPVPEAPEGVFCVAGSLMPQTAAQVEDAIRHGIAAFELDSFLLLEKETRERHAAEQARSVCSELAAGRSALLYASNDKEKVAETKRRASALGLSNAGVSRLVSAALSDAAAMVVDASGTRRLLVAGGETSAAVCARLGIGGLRILKEIEPGLPSCLSLGEPQIRLVLKSGSFGSERFFTKAIGHLNALP</sequence>
<evidence type="ECO:0000256" key="1">
    <source>
        <dbReference type="ARBA" id="ARBA00005715"/>
    </source>
</evidence>
<gene>
    <name evidence="9" type="ORF">H7C18_33300</name>
</gene>
<comment type="similarity">
    <text evidence="1">Belongs to the four-carbon acid sugar kinase family.</text>
</comment>
<evidence type="ECO:0000256" key="2">
    <source>
        <dbReference type="ARBA" id="ARBA00022679"/>
    </source>
</evidence>
<evidence type="ECO:0000313" key="9">
    <source>
        <dbReference type="EMBL" id="MBB6735799.1"/>
    </source>
</evidence>
<dbReference type="InterPro" id="IPR042213">
    <property type="entry name" value="NBD_C_sf"/>
</dbReference>
<keyword evidence="6" id="KW-0119">Carbohydrate metabolism</keyword>
<evidence type="ECO:0000259" key="8">
    <source>
        <dbReference type="Pfam" id="PF17042"/>
    </source>
</evidence>
<dbReference type="InterPro" id="IPR031475">
    <property type="entry name" value="NBD_C"/>
</dbReference>
<evidence type="ECO:0000256" key="4">
    <source>
        <dbReference type="ARBA" id="ARBA00022777"/>
    </source>
</evidence>
<evidence type="ECO:0000256" key="3">
    <source>
        <dbReference type="ARBA" id="ARBA00022741"/>
    </source>
</evidence>
<dbReference type="EMBL" id="JACJVO010000056">
    <property type="protein sequence ID" value="MBB6735799.1"/>
    <property type="molecule type" value="Genomic_DNA"/>
</dbReference>
<dbReference type="SUPFAM" id="SSF142764">
    <property type="entry name" value="YgbK-like"/>
    <property type="match status" value="1"/>
</dbReference>